<evidence type="ECO:0000313" key="4">
    <source>
        <dbReference type="EMBL" id="RWS02577.1"/>
    </source>
</evidence>
<proteinExistence type="predicted"/>
<evidence type="ECO:0000259" key="2">
    <source>
        <dbReference type="PROSITE" id="PS50835"/>
    </source>
</evidence>
<dbReference type="OrthoDB" id="6335524at2759"/>
<dbReference type="PROSITE" id="PS50835">
    <property type="entry name" value="IG_LIKE"/>
    <property type="match status" value="1"/>
</dbReference>
<reference evidence="3" key="2">
    <citation type="submission" date="2018-11" db="EMBL/GenBank/DDBJ databases">
        <title>Trombidioid mite genomics.</title>
        <authorList>
            <person name="Dong X."/>
        </authorList>
    </citation>
    <scope>NUCLEOTIDE SEQUENCE</scope>
    <source>
        <strain evidence="3">UoL-WK</strain>
    </source>
</reference>
<evidence type="ECO:0000313" key="3">
    <source>
        <dbReference type="EMBL" id="RWS02541.1"/>
    </source>
</evidence>
<dbReference type="InterPro" id="IPR007110">
    <property type="entry name" value="Ig-like_dom"/>
</dbReference>
<dbReference type="Pfam" id="PF13895">
    <property type="entry name" value="Ig_2"/>
    <property type="match status" value="1"/>
</dbReference>
<dbReference type="SUPFAM" id="SSF48726">
    <property type="entry name" value="Immunoglobulin"/>
    <property type="match status" value="1"/>
</dbReference>
<keyword evidence="1" id="KW-0732">Signal</keyword>
<feature type="domain" description="Ig-like" evidence="2">
    <location>
        <begin position="62"/>
        <end position="141"/>
    </location>
</feature>
<dbReference type="AlphaFoldDB" id="A0A3S3P764"/>
<dbReference type="SUPFAM" id="SSF49854">
    <property type="entry name" value="Spermadhesin, CUB domain"/>
    <property type="match status" value="1"/>
</dbReference>
<dbReference type="EMBL" id="NCKU01007526">
    <property type="protein sequence ID" value="RWS02577.1"/>
    <property type="molecule type" value="Genomic_DNA"/>
</dbReference>
<dbReference type="EMBL" id="NCKU01007575">
    <property type="protein sequence ID" value="RWS02541.1"/>
    <property type="molecule type" value="Genomic_DNA"/>
</dbReference>
<comment type="caution">
    <text evidence="3">The sequence shown here is derived from an EMBL/GenBank/DDBJ whole genome shotgun (WGS) entry which is preliminary data.</text>
</comment>
<dbReference type="Gene3D" id="2.60.40.10">
    <property type="entry name" value="Immunoglobulins"/>
    <property type="match status" value="1"/>
</dbReference>
<feature type="signal peptide" evidence="1">
    <location>
        <begin position="1"/>
        <end position="19"/>
    </location>
</feature>
<dbReference type="InterPro" id="IPR013783">
    <property type="entry name" value="Ig-like_fold"/>
</dbReference>
<dbReference type="InterPro" id="IPR036179">
    <property type="entry name" value="Ig-like_dom_sf"/>
</dbReference>
<protein>
    <recommendedName>
        <fullName evidence="2">Ig-like domain-containing protein</fullName>
    </recommendedName>
</protein>
<evidence type="ECO:0000256" key="1">
    <source>
        <dbReference type="SAM" id="SignalP"/>
    </source>
</evidence>
<gene>
    <name evidence="4" type="ORF">B4U79_19136</name>
    <name evidence="3" type="ORF">B4U79_19137</name>
</gene>
<evidence type="ECO:0000313" key="5">
    <source>
        <dbReference type="Proteomes" id="UP000285301"/>
    </source>
</evidence>
<reference evidence="3 5" key="1">
    <citation type="journal article" date="2018" name="Gigascience">
        <title>Genomes of trombidid mites reveal novel predicted allergens and laterally-transferred genes associated with secondary metabolism.</title>
        <authorList>
            <person name="Dong X."/>
            <person name="Chaisiri K."/>
            <person name="Xia D."/>
            <person name="Armstrong S.D."/>
            <person name="Fang Y."/>
            <person name="Donnelly M.J."/>
            <person name="Kadowaki T."/>
            <person name="McGarry J.W."/>
            <person name="Darby A.C."/>
            <person name="Makepeace B.L."/>
        </authorList>
    </citation>
    <scope>NUCLEOTIDE SEQUENCE [LARGE SCALE GENOMIC DNA]</scope>
    <source>
        <strain evidence="3">UoL-WK</strain>
    </source>
</reference>
<feature type="chain" id="PRO_5033398972" description="Ig-like domain-containing protein" evidence="1">
    <location>
        <begin position="20"/>
        <end position="491"/>
    </location>
</feature>
<keyword evidence="5" id="KW-1185">Reference proteome</keyword>
<accession>A0A3S3P764</accession>
<dbReference type="Gene3D" id="2.60.120.290">
    <property type="entry name" value="Spermadhesin, CUB domain"/>
    <property type="match status" value="1"/>
</dbReference>
<sequence>MQHFIIILVTCLIFYSGFIENALQSDELSKHLLNEVKQMVDSKFQAIEQKINQRLENVIGVPKFIANDNETIYQMPGISVILDCSFKNKVPFEIKWFKNGEEFEYNKQIFTTNILTFEDNNSIYECEVKNIFGDMAKKKFSIMFLADQLSMIFEYLGYEIFKVSINCGDFANERPTFILERRGYLLNYTKQENNVKNEFKVWTEIQGDAEFTHGIYNCHIKKGNNLDTFQINVIDGIPPKPNVSRSIIYFTQGKLNFNELHFFATLPKSKYYKEKFIDRITKVKAELQEIQLNDDGNVKNISEIYEKIIPFNQYILVTYDDEENPINMSDLNLKDNSTYRIKLAVRSNSGWSAFSDWYTFLTMHECGANLTEIFDGVTLKFPLGNQQFGCSSHLSTKTSNGVCAEIFADTCTDNLTFYDGPNENSPIISYDCDKDQDDFGVVAICSSSKHMFVEYKGDKINDKNHFKISFCPKKSKRVKMIRNLYFRRTFC</sequence>
<dbReference type="InterPro" id="IPR035914">
    <property type="entry name" value="Sperma_CUB_dom_sf"/>
</dbReference>
<name>A0A3S3P764_9ACAR</name>
<organism evidence="3 5">
    <name type="scientific">Dinothrombium tinctorium</name>
    <dbReference type="NCBI Taxonomy" id="1965070"/>
    <lineage>
        <taxon>Eukaryota</taxon>
        <taxon>Metazoa</taxon>
        <taxon>Ecdysozoa</taxon>
        <taxon>Arthropoda</taxon>
        <taxon>Chelicerata</taxon>
        <taxon>Arachnida</taxon>
        <taxon>Acari</taxon>
        <taxon>Acariformes</taxon>
        <taxon>Trombidiformes</taxon>
        <taxon>Prostigmata</taxon>
        <taxon>Anystina</taxon>
        <taxon>Parasitengona</taxon>
        <taxon>Trombidioidea</taxon>
        <taxon>Trombidiidae</taxon>
        <taxon>Dinothrombium</taxon>
    </lineage>
</organism>
<dbReference type="Proteomes" id="UP000285301">
    <property type="component" value="Unassembled WGS sequence"/>
</dbReference>